<comment type="caution">
    <text evidence="4">The sequence shown here is derived from an EMBL/GenBank/DDBJ whole genome shotgun (WGS) entry which is preliminary data.</text>
</comment>
<dbReference type="SUPFAM" id="SSF51735">
    <property type="entry name" value="NAD(P)-binding Rossmann-fold domains"/>
    <property type="match status" value="1"/>
</dbReference>
<dbReference type="InterPro" id="IPR013120">
    <property type="entry name" value="FAR_NAD-bd"/>
</dbReference>
<dbReference type="PANTHER" id="PTHR44845:SF1">
    <property type="entry name" value="L-2-AMINOADIPATE REDUCTASE"/>
    <property type="match status" value="1"/>
</dbReference>
<gene>
    <name evidence="4" type="ORF">HYALB_00010099</name>
</gene>
<evidence type="ECO:0000256" key="2">
    <source>
        <dbReference type="ARBA" id="ARBA00022553"/>
    </source>
</evidence>
<reference evidence="4" key="1">
    <citation type="submission" date="2021-07" db="EMBL/GenBank/DDBJ databases">
        <authorList>
            <person name="Durling M."/>
        </authorList>
    </citation>
    <scope>NUCLEOTIDE SEQUENCE</scope>
</reference>
<dbReference type="InterPro" id="IPR009081">
    <property type="entry name" value="PP-bd_ACP"/>
</dbReference>
<protein>
    <recommendedName>
        <fullName evidence="3">Carrier domain-containing protein</fullName>
    </recommendedName>
</protein>
<dbReference type="PANTHER" id="PTHR44845">
    <property type="entry name" value="CARRIER DOMAIN-CONTAINING PROTEIN"/>
    <property type="match status" value="1"/>
</dbReference>
<dbReference type="InterPro" id="IPR036291">
    <property type="entry name" value="NAD(P)-bd_dom_sf"/>
</dbReference>
<proteinExistence type="predicted"/>
<accession>A0A9N9LJF0</accession>
<keyword evidence="5" id="KW-1185">Reference proteome</keyword>
<dbReference type="AlphaFoldDB" id="A0A9N9LJF0"/>
<keyword evidence="1" id="KW-0596">Phosphopantetheine</keyword>
<evidence type="ECO:0000313" key="4">
    <source>
        <dbReference type="EMBL" id="CAG8973977.1"/>
    </source>
</evidence>
<dbReference type="PROSITE" id="PS50075">
    <property type="entry name" value="CARRIER"/>
    <property type="match status" value="1"/>
</dbReference>
<dbReference type="Pfam" id="PF00550">
    <property type="entry name" value="PP-binding"/>
    <property type="match status" value="1"/>
</dbReference>
<dbReference type="InterPro" id="IPR036736">
    <property type="entry name" value="ACP-like_sf"/>
</dbReference>
<feature type="domain" description="Carrier" evidence="3">
    <location>
        <begin position="42"/>
        <end position="124"/>
    </location>
</feature>
<dbReference type="Gene3D" id="3.40.50.720">
    <property type="entry name" value="NAD(P)-binding Rossmann-like Domain"/>
    <property type="match status" value="1"/>
</dbReference>
<dbReference type="SUPFAM" id="SSF47336">
    <property type="entry name" value="ACP-like"/>
    <property type="match status" value="1"/>
</dbReference>
<organism evidence="4 5">
    <name type="scientific">Hymenoscyphus albidus</name>
    <dbReference type="NCBI Taxonomy" id="595503"/>
    <lineage>
        <taxon>Eukaryota</taxon>
        <taxon>Fungi</taxon>
        <taxon>Dikarya</taxon>
        <taxon>Ascomycota</taxon>
        <taxon>Pezizomycotina</taxon>
        <taxon>Leotiomycetes</taxon>
        <taxon>Helotiales</taxon>
        <taxon>Helotiaceae</taxon>
        <taxon>Hymenoscyphus</taxon>
    </lineage>
</organism>
<dbReference type="Pfam" id="PF07993">
    <property type="entry name" value="NAD_binding_4"/>
    <property type="match status" value="2"/>
</dbReference>
<dbReference type="OrthoDB" id="329835at2759"/>
<dbReference type="EMBL" id="CAJVRM010000085">
    <property type="protein sequence ID" value="CAG8973977.1"/>
    <property type="molecule type" value="Genomic_DNA"/>
</dbReference>
<dbReference type="Gene3D" id="1.10.1200.10">
    <property type="entry name" value="ACP-like"/>
    <property type="match status" value="1"/>
</dbReference>
<dbReference type="Proteomes" id="UP000701801">
    <property type="component" value="Unassembled WGS sequence"/>
</dbReference>
<sequence length="337" mass="37914">MNVDNLPRGSAGKVDRRAVAKLPLYGCTTSVPSGTEYSGELNVQHLPEAASLQTWSQVIPAEIFASYRMNMNGDSDFFHIGASSLLLVQLQSHIQKYSSYHLELAQMFRSSSLRGIVALIQEKKSGYLGKSSVIDWENETQVLDEVSAEMVSQNITISKGVPKLYPTIPKRCPEVVLVAEDTVRTIHCIAVRRPEALLSLNTDKISISRGDLIQPALGLSDEDATRIFTEADAILHNTVNVSHLKHYRTLEPENVLPTKELIKLALPRRIPIHYYLDSLLYLLYLNFHGYTASKWDNERLLEKACAYYQLPVIIHRPSHVHRDDAAELDLIEDLLKI</sequence>
<name>A0A9N9LJF0_9HELO</name>
<evidence type="ECO:0000259" key="3">
    <source>
        <dbReference type="PROSITE" id="PS50075"/>
    </source>
</evidence>
<evidence type="ECO:0000313" key="5">
    <source>
        <dbReference type="Proteomes" id="UP000701801"/>
    </source>
</evidence>
<evidence type="ECO:0000256" key="1">
    <source>
        <dbReference type="ARBA" id="ARBA00022450"/>
    </source>
</evidence>
<keyword evidence="2" id="KW-0597">Phosphoprotein</keyword>